<protein>
    <submittedName>
        <fullName evidence="3">Uncharacterized protein</fullName>
    </submittedName>
</protein>
<dbReference type="EMBL" id="KN837138">
    <property type="protein sequence ID" value="KIJ41230.1"/>
    <property type="molecule type" value="Genomic_DNA"/>
</dbReference>
<dbReference type="AlphaFoldDB" id="A0A0C9VS46"/>
<dbReference type="HOGENOM" id="CLU_1839993_0_0_1"/>
<gene>
    <name evidence="3" type="ORF">M422DRAFT_31845</name>
    <name evidence="2" type="ORF">M422DRAFT_39821</name>
</gene>
<evidence type="ECO:0000256" key="1">
    <source>
        <dbReference type="SAM" id="MobiDB-lite"/>
    </source>
</evidence>
<proteinExistence type="predicted"/>
<name>A0A0C9VS46_SPHS4</name>
<evidence type="ECO:0000313" key="4">
    <source>
        <dbReference type="Proteomes" id="UP000054279"/>
    </source>
</evidence>
<evidence type="ECO:0000313" key="2">
    <source>
        <dbReference type="EMBL" id="KIJ23076.1"/>
    </source>
</evidence>
<evidence type="ECO:0000313" key="3">
    <source>
        <dbReference type="EMBL" id="KIJ41230.1"/>
    </source>
</evidence>
<keyword evidence="4" id="KW-1185">Reference proteome</keyword>
<dbReference type="EMBL" id="KN837816">
    <property type="protein sequence ID" value="KIJ23076.1"/>
    <property type="molecule type" value="Genomic_DNA"/>
</dbReference>
<organism evidence="3 4">
    <name type="scientific">Sphaerobolus stellatus (strain SS14)</name>
    <dbReference type="NCBI Taxonomy" id="990650"/>
    <lineage>
        <taxon>Eukaryota</taxon>
        <taxon>Fungi</taxon>
        <taxon>Dikarya</taxon>
        <taxon>Basidiomycota</taxon>
        <taxon>Agaricomycotina</taxon>
        <taxon>Agaricomycetes</taxon>
        <taxon>Phallomycetidae</taxon>
        <taxon>Geastrales</taxon>
        <taxon>Sphaerobolaceae</taxon>
        <taxon>Sphaerobolus</taxon>
    </lineage>
</organism>
<reference evidence="3 4" key="1">
    <citation type="submission" date="2014-06" db="EMBL/GenBank/DDBJ databases">
        <title>Evolutionary Origins and Diversification of the Mycorrhizal Mutualists.</title>
        <authorList>
            <consortium name="DOE Joint Genome Institute"/>
            <consortium name="Mycorrhizal Genomics Consortium"/>
            <person name="Kohler A."/>
            <person name="Kuo A."/>
            <person name="Nagy L.G."/>
            <person name="Floudas D."/>
            <person name="Copeland A."/>
            <person name="Barry K.W."/>
            <person name="Cichocki N."/>
            <person name="Veneault-Fourrey C."/>
            <person name="LaButti K."/>
            <person name="Lindquist E.A."/>
            <person name="Lipzen A."/>
            <person name="Lundell T."/>
            <person name="Morin E."/>
            <person name="Murat C."/>
            <person name="Riley R."/>
            <person name="Ohm R."/>
            <person name="Sun H."/>
            <person name="Tunlid A."/>
            <person name="Henrissat B."/>
            <person name="Grigoriev I.V."/>
            <person name="Hibbett D.S."/>
            <person name="Martin F."/>
        </authorList>
    </citation>
    <scope>NUCLEOTIDE SEQUENCE [LARGE SCALE GENOMIC DNA]</scope>
    <source>
        <strain evidence="3 4">SS14</strain>
    </source>
</reference>
<feature type="compositionally biased region" description="Polar residues" evidence="1">
    <location>
        <begin position="45"/>
        <end position="54"/>
    </location>
</feature>
<feature type="region of interest" description="Disordered" evidence="1">
    <location>
        <begin position="90"/>
        <end position="111"/>
    </location>
</feature>
<accession>A0A0C9VS46</accession>
<dbReference type="Proteomes" id="UP000054279">
    <property type="component" value="Unassembled WGS sequence"/>
</dbReference>
<feature type="region of interest" description="Disordered" evidence="1">
    <location>
        <begin position="1"/>
        <end position="54"/>
    </location>
</feature>
<sequence length="144" mass="16020">MTSKTRVLPNPETHHTSNAEAQSIKPKPKSKLTLIPQNPIRRDPNTPSIHSPDNSLHRVLKQIYNTPPSRLRISHHTGYSMISSNPYPPAHLPLPVPSTSQTPPKRAPTTPFPPIPISHRVDLPTECNAVKCSPIQFPPKPHML</sequence>